<accession>A0ABV8K5F3</accession>
<dbReference type="InterPro" id="IPR013022">
    <property type="entry name" value="Xyl_isomerase-like_TIM-brl"/>
</dbReference>
<dbReference type="Proteomes" id="UP001595715">
    <property type="component" value="Unassembled WGS sequence"/>
</dbReference>
<reference evidence="3" key="1">
    <citation type="journal article" date="2019" name="Int. J. Syst. Evol. Microbiol.">
        <title>The Global Catalogue of Microorganisms (GCM) 10K type strain sequencing project: providing services to taxonomists for standard genome sequencing and annotation.</title>
        <authorList>
            <consortium name="The Broad Institute Genomics Platform"/>
            <consortium name="The Broad Institute Genome Sequencing Center for Infectious Disease"/>
            <person name="Wu L."/>
            <person name="Ma J."/>
        </authorList>
    </citation>
    <scope>NUCLEOTIDE SEQUENCE [LARGE SCALE GENOMIC DNA]</scope>
    <source>
        <strain evidence="3">IBRC-M 10987</strain>
    </source>
</reference>
<dbReference type="RefSeq" id="WP_377719836.1">
    <property type="nucleotide sequence ID" value="NZ_JBHSAM010000028.1"/>
</dbReference>
<organism evidence="2 3">
    <name type="scientific">Paenibacillus xanthanilyticus</name>
    <dbReference type="NCBI Taxonomy" id="1783531"/>
    <lineage>
        <taxon>Bacteria</taxon>
        <taxon>Bacillati</taxon>
        <taxon>Bacillota</taxon>
        <taxon>Bacilli</taxon>
        <taxon>Bacillales</taxon>
        <taxon>Paenibacillaceae</taxon>
        <taxon>Paenibacillus</taxon>
    </lineage>
</organism>
<dbReference type="EMBL" id="JBHSAM010000028">
    <property type="protein sequence ID" value="MFC4101212.1"/>
    <property type="molecule type" value="Genomic_DNA"/>
</dbReference>
<dbReference type="InterPro" id="IPR050312">
    <property type="entry name" value="IolE/XylAMocC-like"/>
</dbReference>
<dbReference type="Pfam" id="PF01261">
    <property type="entry name" value="AP_endonuc_2"/>
    <property type="match status" value="1"/>
</dbReference>
<gene>
    <name evidence="2" type="ORF">ACFOZ8_16350</name>
</gene>
<dbReference type="InterPro" id="IPR036237">
    <property type="entry name" value="Xyl_isomerase-like_sf"/>
</dbReference>
<name>A0ABV8K5F3_9BACL</name>
<comment type="caution">
    <text evidence="2">The sequence shown here is derived from an EMBL/GenBank/DDBJ whole genome shotgun (WGS) entry which is preliminary data.</text>
</comment>
<keyword evidence="3" id="KW-1185">Reference proteome</keyword>
<protein>
    <submittedName>
        <fullName evidence="2">Sugar phosphate isomerase/epimerase family protein</fullName>
    </submittedName>
</protein>
<feature type="domain" description="Xylose isomerase-like TIM barrel" evidence="1">
    <location>
        <begin position="25"/>
        <end position="262"/>
    </location>
</feature>
<evidence type="ECO:0000259" key="1">
    <source>
        <dbReference type="Pfam" id="PF01261"/>
    </source>
</evidence>
<dbReference type="SUPFAM" id="SSF51658">
    <property type="entry name" value="Xylose isomerase-like"/>
    <property type="match status" value="1"/>
</dbReference>
<dbReference type="PANTHER" id="PTHR12110">
    <property type="entry name" value="HYDROXYPYRUVATE ISOMERASE"/>
    <property type="match status" value="1"/>
</dbReference>
<dbReference type="Gene3D" id="3.20.20.150">
    <property type="entry name" value="Divalent-metal-dependent TIM barrel enzymes"/>
    <property type="match status" value="1"/>
</dbReference>
<dbReference type="GO" id="GO:0016853">
    <property type="term" value="F:isomerase activity"/>
    <property type="evidence" value="ECO:0007669"/>
    <property type="project" value="UniProtKB-KW"/>
</dbReference>
<proteinExistence type="predicted"/>
<evidence type="ECO:0000313" key="3">
    <source>
        <dbReference type="Proteomes" id="UP001595715"/>
    </source>
</evidence>
<sequence>MRLGISTYSLYQALASGELDILGVVDWIADQGAEHVEIVPVGFELAGNLELADAIREKATARGIAVSNYAIGANFAVDTEEAYRAEIERVKAEVDLAARLGVKLMRHDVARSDDTSIRHFNAVLGKLAAACGEIADYAAAYGMTTSVENHGYFVQASDRVQALVQAVNRPNFRTTLDIGNFVCVDEDPVAAVRNNLPYASMVHVKDFYRRPSYRNPGEGWFQSASGSYLRGAIAGHGDLDLAESLRLIKRSGYDGYVSLEFEGLEECKKGTILGLANVRRLWDEA</sequence>
<keyword evidence="2" id="KW-0413">Isomerase</keyword>
<evidence type="ECO:0000313" key="2">
    <source>
        <dbReference type="EMBL" id="MFC4101212.1"/>
    </source>
</evidence>
<dbReference type="PANTHER" id="PTHR12110:SF53">
    <property type="entry name" value="BLR5974 PROTEIN"/>
    <property type="match status" value="1"/>
</dbReference>